<protein>
    <submittedName>
        <fullName evidence="7">RNA polymerase sigma-54 factor RpoN</fullName>
    </submittedName>
</protein>
<dbReference type="InterPro" id="IPR013324">
    <property type="entry name" value="RNA_pol_sigma_r3/r4-like"/>
</dbReference>
<dbReference type="EMBL" id="CP018477">
    <property type="protein sequence ID" value="ASV74901.1"/>
    <property type="molecule type" value="Genomic_DNA"/>
</dbReference>
<dbReference type="RefSeq" id="WP_157731968.1">
    <property type="nucleotide sequence ID" value="NZ_CP018477.1"/>
</dbReference>
<evidence type="ECO:0000259" key="5">
    <source>
        <dbReference type="Pfam" id="PF04542"/>
    </source>
</evidence>
<dbReference type="CDD" id="cd06171">
    <property type="entry name" value="Sigma70_r4"/>
    <property type="match status" value="1"/>
</dbReference>
<dbReference type="InterPro" id="IPR013249">
    <property type="entry name" value="RNA_pol_sigma70_r4_t2"/>
</dbReference>
<dbReference type="GO" id="GO:0003677">
    <property type="term" value="F:DNA binding"/>
    <property type="evidence" value="ECO:0007669"/>
    <property type="project" value="InterPro"/>
</dbReference>
<proteinExistence type="inferred from homology"/>
<dbReference type="Gene3D" id="1.10.10.10">
    <property type="entry name" value="Winged helix-like DNA-binding domain superfamily/Winged helix DNA-binding domain"/>
    <property type="match status" value="1"/>
</dbReference>
<dbReference type="PANTHER" id="PTHR43133:SF25">
    <property type="entry name" value="RNA POLYMERASE SIGMA FACTOR RFAY-RELATED"/>
    <property type="match status" value="1"/>
</dbReference>
<feature type="domain" description="RNA polymerase sigma factor 70 region 4 type 2" evidence="6">
    <location>
        <begin position="107"/>
        <end position="159"/>
    </location>
</feature>
<dbReference type="NCBIfam" id="TIGR02937">
    <property type="entry name" value="sigma70-ECF"/>
    <property type="match status" value="1"/>
</dbReference>
<evidence type="ECO:0000256" key="3">
    <source>
        <dbReference type="ARBA" id="ARBA00023082"/>
    </source>
</evidence>
<feature type="domain" description="RNA polymerase sigma-70 region 2" evidence="5">
    <location>
        <begin position="13"/>
        <end position="79"/>
    </location>
</feature>
<dbReference type="InterPro" id="IPR036388">
    <property type="entry name" value="WH-like_DNA-bd_sf"/>
</dbReference>
<gene>
    <name evidence="7" type="ORF">THTE_2299</name>
</gene>
<dbReference type="Gene3D" id="1.10.1740.10">
    <property type="match status" value="1"/>
</dbReference>
<evidence type="ECO:0000256" key="1">
    <source>
        <dbReference type="ARBA" id="ARBA00010641"/>
    </source>
</evidence>
<evidence type="ECO:0000259" key="6">
    <source>
        <dbReference type="Pfam" id="PF08281"/>
    </source>
</evidence>
<dbReference type="InterPro" id="IPR013325">
    <property type="entry name" value="RNA_pol_sigma_r2"/>
</dbReference>
<dbReference type="InterPro" id="IPR007627">
    <property type="entry name" value="RNA_pol_sigma70_r2"/>
</dbReference>
<dbReference type="Pfam" id="PF04542">
    <property type="entry name" value="Sigma70_r2"/>
    <property type="match status" value="1"/>
</dbReference>
<dbReference type="InterPro" id="IPR014284">
    <property type="entry name" value="RNA_pol_sigma-70_dom"/>
</dbReference>
<dbReference type="Proteomes" id="UP000215086">
    <property type="component" value="Chromosome"/>
</dbReference>
<evidence type="ECO:0000256" key="4">
    <source>
        <dbReference type="ARBA" id="ARBA00023163"/>
    </source>
</evidence>
<sequence length="173" mass="19470">MGEGSVPPLIEQLVKRYAQDVYRYAYRLTGSAADAEDLTQETFLAAVKNIHQLANPESARSWLFTIARNQFLVRHRRGRGTVVRPLGDQAEEIMVLESGDSDEVDGELIQNALNALSDEQRVILLMFYFEEASYREIAEQLGIPIGTVMSRLSRAKEALRKKVLAATRQDSDL</sequence>
<dbReference type="KEGG" id="ttf:THTE_2299"/>
<name>A0A286RG10_9BACT</name>
<keyword evidence="2" id="KW-0805">Transcription regulation</keyword>
<evidence type="ECO:0000256" key="2">
    <source>
        <dbReference type="ARBA" id="ARBA00023015"/>
    </source>
</evidence>
<dbReference type="Pfam" id="PF08281">
    <property type="entry name" value="Sigma70_r4_2"/>
    <property type="match status" value="1"/>
</dbReference>
<organism evidence="7 8">
    <name type="scientific">Thermogutta terrifontis</name>
    <dbReference type="NCBI Taxonomy" id="1331910"/>
    <lineage>
        <taxon>Bacteria</taxon>
        <taxon>Pseudomonadati</taxon>
        <taxon>Planctomycetota</taxon>
        <taxon>Planctomycetia</taxon>
        <taxon>Pirellulales</taxon>
        <taxon>Thermoguttaceae</taxon>
        <taxon>Thermogutta</taxon>
    </lineage>
</organism>
<keyword evidence="3" id="KW-0731">Sigma factor</keyword>
<keyword evidence="4" id="KW-0804">Transcription</keyword>
<evidence type="ECO:0000313" key="7">
    <source>
        <dbReference type="EMBL" id="ASV74901.1"/>
    </source>
</evidence>
<dbReference type="PANTHER" id="PTHR43133">
    <property type="entry name" value="RNA POLYMERASE ECF-TYPE SIGMA FACTO"/>
    <property type="match status" value="1"/>
</dbReference>
<dbReference type="AlphaFoldDB" id="A0A286RG10"/>
<comment type="similarity">
    <text evidence="1">Belongs to the sigma-70 factor family. ECF subfamily.</text>
</comment>
<dbReference type="SUPFAM" id="SSF88659">
    <property type="entry name" value="Sigma3 and sigma4 domains of RNA polymerase sigma factors"/>
    <property type="match status" value="1"/>
</dbReference>
<dbReference type="InterPro" id="IPR039425">
    <property type="entry name" value="RNA_pol_sigma-70-like"/>
</dbReference>
<evidence type="ECO:0000313" key="8">
    <source>
        <dbReference type="Proteomes" id="UP000215086"/>
    </source>
</evidence>
<keyword evidence="8" id="KW-1185">Reference proteome</keyword>
<dbReference type="SUPFAM" id="SSF88946">
    <property type="entry name" value="Sigma2 domain of RNA polymerase sigma factors"/>
    <property type="match status" value="1"/>
</dbReference>
<accession>A0A286RG10</accession>
<dbReference type="GO" id="GO:0006352">
    <property type="term" value="P:DNA-templated transcription initiation"/>
    <property type="evidence" value="ECO:0007669"/>
    <property type="project" value="InterPro"/>
</dbReference>
<dbReference type="GO" id="GO:0016987">
    <property type="term" value="F:sigma factor activity"/>
    <property type="evidence" value="ECO:0007669"/>
    <property type="project" value="UniProtKB-KW"/>
</dbReference>
<reference evidence="7 8" key="1">
    <citation type="journal article" name="Front. Microbiol.">
        <title>Sugar Metabolism of the First Thermophilic Planctomycete Thermogutta terrifontis: Comparative Genomic and Transcriptomic Approaches.</title>
        <authorList>
            <person name="Elcheninov A.G."/>
            <person name="Menzel P."/>
            <person name="Gudbergsdottir S.R."/>
            <person name="Slesarev A.I."/>
            <person name="Kadnikov V.V."/>
            <person name="Krogh A."/>
            <person name="Bonch-Osmolovskaya E.A."/>
            <person name="Peng X."/>
            <person name="Kublanov I.V."/>
        </authorList>
    </citation>
    <scope>NUCLEOTIDE SEQUENCE [LARGE SCALE GENOMIC DNA]</scope>
    <source>
        <strain evidence="7 8">R1</strain>
    </source>
</reference>
<dbReference type="OrthoDB" id="273082at2"/>